<keyword evidence="1" id="KW-0732">Signal</keyword>
<dbReference type="PROSITE" id="PS51257">
    <property type="entry name" value="PROKAR_LIPOPROTEIN"/>
    <property type="match status" value="1"/>
</dbReference>
<reference evidence="2" key="1">
    <citation type="submission" date="2020-10" db="EMBL/GenBank/DDBJ databases">
        <title>ChiBAC.</title>
        <authorList>
            <person name="Zenner C."/>
            <person name="Hitch T.C.A."/>
            <person name="Clavel T."/>
        </authorList>
    </citation>
    <scope>NUCLEOTIDE SEQUENCE</scope>
    <source>
        <strain evidence="2">DSM 107454</strain>
    </source>
</reference>
<proteinExistence type="predicted"/>
<dbReference type="PANTHER" id="PTHR37507">
    <property type="entry name" value="SPORULATION PROTEIN YDCC"/>
    <property type="match status" value="1"/>
</dbReference>
<organism evidence="2 3">
    <name type="scientific">Ructibacterium gallinarum</name>
    <dbReference type="NCBI Taxonomy" id="2779355"/>
    <lineage>
        <taxon>Bacteria</taxon>
        <taxon>Bacillati</taxon>
        <taxon>Bacillota</taxon>
        <taxon>Clostridia</taxon>
        <taxon>Eubacteriales</taxon>
        <taxon>Oscillospiraceae</taxon>
        <taxon>Ructibacterium</taxon>
    </lineage>
</organism>
<dbReference type="Proteomes" id="UP000806542">
    <property type="component" value="Unassembled WGS sequence"/>
</dbReference>
<name>A0A9D5LZV6_9FIRM</name>
<sequence>MKKSISVFLIVILMMSVTACGGDREDTIAEYYKDLQSFTAEIKVTVSNGQGKQEYKMYQNWRAPDQYRLEVLEPSEMEGTVCIMDGDAMRFYGAQAPVMELTRGIENMESDYMLLTDFTTAFFETKPLPQLQENEQGLVSMTVAGRENNPRRFSQTLLVDADSGTPRQLVTVDADGSEVLRVEYEKFVPNAEIEDAVFMP</sequence>
<dbReference type="SUPFAM" id="SSF89392">
    <property type="entry name" value="Prokaryotic lipoproteins and lipoprotein localization factors"/>
    <property type="match status" value="1"/>
</dbReference>
<dbReference type="InterPro" id="IPR004564">
    <property type="entry name" value="OM_lipoprot_carrier_LolA-like"/>
</dbReference>
<dbReference type="InterPro" id="IPR029046">
    <property type="entry name" value="LolA/LolB/LppX"/>
</dbReference>
<dbReference type="CDD" id="cd16325">
    <property type="entry name" value="LolA"/>
    <property type="match status" value="1"/>
</dbReference>
<dbReference type="RefSeq" id="WP_226391425.1">
    <property type="nucleotide sequence ID" value="NZ_JADCKB010000001.1"/>
</dbReference>
<dbReference type="EMBL" id="JADCKB010000001">
    <property type="protein sequence ID" value="MBE5038858.1"/>
    <property type="molecule type" value="Genomic_DNA"/>
</dbReference>
<feature type="signal peptide" evidence="1">
    <location>
        <begin position="1"/>
        <end position="19"/>
    </location>
</feature>
<dbReference type="InterPro" id="IPR052944">
    <property type="entry name" value="Sporulation_related"/>
</dbReference>
<gene>
    <name evidence="2" type="ORF">INF28_00055</name>
</gene>
<protein>
    <submittedName>
        <fullName evidence="2">Outer membrane lipoprotein carrier protein LolA</fullName>
    </submittedName>
</protein>
<comment type="caution">
    <text evidence="2">The sequence shown here is derived from an EMBL/GenBank/DDBJ whole genome shotgun (WGS) entry which is preliminary data.</text>
</comment>
<accession>A0A9D5LZV6</accession>
<feature type="chain" id="PRO_5039052286" evidence="1">
    <location>
        <begin position="20"/>
        <end position="200"/>
    </location>
</feature>
<evidence type="ECO:0000256" key="1">
    <source>
        <dbReference type="SAM" id="SignalP"/>
    </source>
</evidence>
<keyword evidence="2" id="KW-0449">Lipoprotein</keyword>
<dbReference type="Gene3D" id="2.50.20.10">
    <property type="entry name" value="Lipoprotein localisation LolA/LolB/LppX"/>
    <property type="match status" value="1"/>
</dbReference>
<keyword evidence="3" id="KW-1185">Reference proteome</keyword>
<evidence type="ECO:0000313" key="3">
    <source>
        <dbReference type="Proteomes" id="UP000806542"/>
    </source>
</evidence>
<evidence type="ECO:0000313" key="2">
    <source>
        <dbReference type="EMBL" id="MBE5038858.1"/>
    </source>
</evidence>
<dbReference type="AlphaFoldDB" id="A0A9D5LZV6"/>
<dbReference type="PANTHER" id="PTHR37507:SF2">
    <property type="entry name" value="SPORULATION PROTEIN YDCC"/>
    <property type="match status" value="1"/>
</dbReference>